<dbReference type="SMART" id="SM00829">
    <property type="entry name" value="PKS_ER"/>
    <property type="match status" value="1"/>
</dbReference>
<dbReference type="PANTHER" id="PTHR45348">
    <property type="entry name" value="HYPOTHETICAL OXIDOREDUCTASE (EUROFUNG)"/>
    <property type="match status" value="1"/>
</dbReference>
<dbReference type="InterPro" id="IPR020843">
    <property type="entry name" value="ER"/>
</dbReference>
<dbReference type="EMBL" id="LAQI01000071">
    <property type="protein sequence ID" value="KKY22972.1"/>
    <property type="molecule type" value="Genomic_DNA"/>
</dbReference>
<name>A0A0G2EJH0_9PEZI</name>
<accession>A0A0G2EJH0</accession>
<dbReference type="InterPro" id="IPR013149">
    <property type="entry name" value="ADH-like_C"/>
</dbReference>
<protein>
    <submittedName>
        <fullName evidence="5">Putative zinc-binding oxidoreductase</fullName>
    </submittedName>
</protein>
<reference evidence="5 6" key="2">
    <citation type="submission" date="2015-05" db="EMBL/GenBank/DDBJ databases">
        <title>Distinctive expansion of gene families associated with plant cell wall degradation and secondary metabolism in the genomes of grapevine trunk pathogens.</title>
        <authorList>
            <person name="Lawrence D.P."/>
            <person name="Travadon R."/>
            <person name="Rolshausen P.E."/>
            <person name="Baumgartner K."/>
        </authorList>
    </citation>
    <scope>NUCLEOTIDE SEQUENCE [LARGE SCALE GENOMIC DNA]</scope>
    <source>
        <strain evidence="5">DS831</strain>
    </source>
</reference>
<dbReference type="InterPro" id="IPR013154">
    <property type="entry name" value="ADH-like_N"/>
</dbReference>
<comment type="subunit">
    <text evidence="2">Monomer.</text>
</comment>
<reference evidence="5 6" key="1">
    <citation type="submission" date="2015-03" db="EMBL/GenBank/DDBJ databases">
        <authorList>
            <person name="Morales-Cruz A."/>
            <person name="Amrine K.C."/>
            <person name="Cantu D."/>
        </authorList>
    </citation>
    <scope>NUCLEOTIDE SEQUENCE [LARGE SCALE GENOMIC DNA]</scope>
    <source>
        <strain evidence="5">DS831</strain>
    </source>
</reference>
<feature type="domain" description="Enoyl reductase (ER)" evidence="4">
    <location>
        <begin position="49"/>
        <end position="376"/>
    </location>
</feature>
<proteinExistence type="inferred from homology"/>
<dbReference type="SUPFAM" id="SSF51735">
    <property type="entry name" value="NAD(P)-binding Rossmann-fold domains"/>
    <property type="match status" value="1"/>
</dbReference>
<organism evidence="5 6">
    <name type="scientific">Diplodia seriata</name>
    <dbReference type="NCBI Taxonomy" id="420778"/>
    <lineage>
        <taxon>Eukaryota</taxon>
        <taxon>Fungi</taxon>
        <taxon>Dikarya</taxon>
        <taxon>Ascomycota</taxon>
        <taxon>Pezizomycotina</taxon>
        <taxon>Dothideomycetes</taxon>
        <taxon>Dothideomycetes incertae sedis</taxon>
        <taxon>Botryosphaeriales</taxon>
        <taxon>Botryosphaeriaceae</taxon>
        <taxon>Diplodia</taxon>
    </lineage>
</organism>
<gene>
    <name evidence="5" type="ORF">UCDDS831_g03407</name>
</gene>
<dbReference type="GO" id="GO:0016651">
    <property type="term" value="F:oxidoreductase activity, acting on NAD(P)H"/>
    <property type="evidence" value="ECO:0007669"/>
    <property type="project" value="InterPro"/>
</dbReference>
<evidence type="ECO:0000313" key="5">
    <source>
        <dbReference type="EMBL" id="KKY22972.1"/>
    </source>
</evidence>
<dbReference type="InterPro" id="IPR036291">
    <property type="entry name" value="NAD(P)-bd_dom_sf"/>
</dbReference>
<dbReference type="Gene3D" id="3.40.50.720">
    <property type="entry name" value="NAD(P)-binding Rossmann-like Domain"/>
    <property type="match status" value="1"/>
</dbReference>
<dbReference type="Gene3D" id="3.90.180.10">
    <property type="entry name" value="Medium-chain alcohol dehydrogenases, catalytic domain"/>
    <property type="match status" value="1"/>
</dbReference>
<evidence type="ECO:0000256" key="2">
    <source>
        <dbReference type="ARBA" id="ARBA00011245"/>
    </source>
</evidence>
<dbReference type="InterPro" id="IPR011032">
    <property type="entry name" value="GroES-like_sf"/>
</dbReference>
<dbReference type="CDD" id="cd08249">
    <property type="entry name" value="enoyl_reductase_like"/>
    <property type="match status" value="1"/>
</dbReference>
<comment type="similarity">
    <text evidence="1">Belongs to the zinc-containing alcohol dehydrogenase family.</text>
</comment>
<evidence type="ECO:0000313" key="6">
    <source>
        <dbReference type="Proteomes" id="UP000034182"/>
    </source>
</evidence>
<keyword evidence="3" id="KW-0560">Oxidoreductase</keyword>
<dbReference type="Pfam" id="PF00107">
    <property type="entry name" value="ADH_zinc_N"/>
    <property type="match status" value="1"/>
</dbReference>
<dbReference type="InterPro" id="IPR047122">
    <property type="entry name" value="Trans-enoyl_RdTase-like"/>
</dbReference>
<evidence type="ECO:0000256" key="1">
    <source>
        <dbReference type="ARBA" id="ARBA00008072"/>
    </source>
</evidence>
<dbReference type="PANTHER" id="PTHR45348:SF2">
    <property type="entry name" value="ZINC-TYPE ALCOHOL DEHYDROGENASE-LIKE PROTEIN C2E1P3.01"/>
    <property type="match status" value="1"/>
</dbReference>
<dbReference type="Pfam" id="PF08240">
    <property type="entry name" value="ADH_N"/>
    <property type="match status" value="1"/>
</dbReference>
<evidence type="ECO:0000256" key="3">
    <source>
        <dbReference type="ARBA" id="ARBA00023002"/>
    </source>
</evidence>
<dbReference type="Proteomes" id="UP000034182">
    <property type="component" value="Unassembled WGS sequence"/>
</dbReference>
<comment type="caution">
    <text evidence="5">The sequence shown here is derived from an EMBL/GenBank/DDBJ whole genome shotgun (WGS) entry which is preliminary data.</text>
</comment>
<evidence type="ECO:0000259" key="4">
    <source>
        <dbReference type="SMART" id="SM00829"/>
    </source>
</evidence>
<dbReference type="SUPFAM" id="SSF50129">
    <property type="entry name" value="GroES-like"/>
    <property type="match status" value="1"/>
</dbReference>
<sequence>MMEPYNATRAPHRKLSLCIFTSTTTLSKFHDTWTEHEMARNQAAWLLEAKLKPLKVQDAPDPKPGPGEVVIKNAAVAINPVDWKMQQGLFLKKFPYILGTDVAGTVEEVGEGVTRINKGQRVIAHMIGLATGDLADAAFQLYSKTLETVVSPIPDSLSFEDAAVLPLAISTAAAGLYQKPHLALPFPSTNPQPTDKTLLVWGGSSSVGATTIQLAVALGLKVVATASRKNHDFVKSLGAAAVVDYNSPGVVDEVLAAIDQQGGNIVGAYDAISEPASLKLIGAITDKLGVLPVAVVLPPPEGLTKTVEAKKIIAPSVALEHKEVGDAVWRKFVPEALASGQLKAKPDALVVGKGLERIQEAIDRQQAGVSAQKVVVSL</sequence>
<dbReference type="AlphaFoldDB" id="A0A0G2EJH0"/>